<name>A0A5N6N937_9ASTR</name>
<feature type="binding site" evidence="20">
    <location>
        <position position="777"/>
    </location>
    <ligand>
        <name>Ca(2+)</name>
        <dbReference type="ChEBI" id="CHEBI:29108"/>
        <label>2</label>
    </ligand>
</feature>
<comment type="catalytic activity">
    <reaction evidence="1">
        <text>2 a phenolic donor + H2O2 = 2 a phenolic radical donor + 2 H2O</text>
        <dbReference type="Rhea" id="RHEA:56136"/>
        <dbReference type="ChEBI" id="CHEBI:15377"/>
        <dbReference type="ChEBI" id="CHEBI:16240"/>
        <dbReference type="ChEBI" id="CHEBI:139520"/>
        <dbReference type="ChEBI" id="CHEBI:139521"/>
        <dbReference type="EC" id="1.11.1.7"/>
    </reaction>
</comment>
<evidence type="ECO:0000256" key="6">
    <source>
        <dbReference type="ARBA" id="ARBA00022559"/>
    </source>
</evidence>
<dbReference type="FunFam" id="1.10.420.10:FF:000006">
    <property type="entry name" value="Peroxidase"/>
    <property type="match status" value="1"/>
</dbReference>
<keyword evidence="17" id="KW-0539">Nucleus</keyword>
<dbReference type="GO" id="GO:0020037">
    <property type="term" value="F:heme binding"/>
    <property type="evidence" value="ECO:0007669"/>
    <property type="project" value="InterPro"/>
</dbReference>
<dbReference type="EMBL" id="SZYD01000012">
    <property type="protein sequence ID" value="KAD4584234.1"/>
    <property type="molecule type" value="Genomic_DNA"/>
</dbReference>
<comment type="similarity">
    <text evidence="4">Belongs to the peroxidase family. Ascorbate peroxidase subfamily.</text>
</comment>
<keyword evidence="6" id="KW-0575">Peroxidase</keyword>
<comment type="function">
    <text evidence="2">Removal of H(2)O(2), oxidation of toxic reductants, biosynthesis and degradation of lignin, suberization, auxin catabolism, response to environmental stresses such as wounding, pathogen attack and oxidative stress. These functions might be dependent on each isozyme/isoform in each plant tissue.</text>
</comment>
<dbReference type="SUPFAM" id="SSF101941">
    <property type="entry name" value="NAC domain"/>
    <property type="match status" value="1"/>
</dbReference>
<keyword evidence="14 22" id="KW-1015">Disulfide bond</keyword>
<accession>A0A5N6N937</accession>
<evidence type="ECO:0000256" key="11">
    <source>
        <dbReference type="ARBA" id="ARBA00023004"/>
    </source>
</evidence>
<evidence type="ECO:0000256" key="17">
    <source>
        <dbReference type="ARBA" id="ARBA00023242"/>
    </source>
</evidence>
<feature type="disulfide bond" evidence="22">
    <location>
        <begin position="592"/>
        <end position="597"/>
    </location>
</feature>
<dbReference type="InterPro" id="IPR019794">
    <property type="entry name" value="Peroxidases_AS"/>
</dbReference>
<dbReference type="GO" id="GO:0003677">
    <property type="term" value="F:DNA binding"/>
    <property type="evidence" value="ECO:0007669"/>
    <property type="project" value="UniProtKB-KW"/>
</dbReference>
<dbReference type="CDD" id="cd00693">
    <property type="entry name" value="secretory_peroxidase"/>
    <property type="match status" value="1"/>
</dbReference>
<feature type="binding site" evidence="20">
    <location>
        <position position="598"/>
    </location>
    <ligand>
        <name>Ca(2+)</name>
        <dbReference type="ChEBI" id="CHEBI:29108"/>
        <label>1</label>
    </ligand>
</feature>
<keyword evidence="15" id="KW-0804">Transcription</keyword>
<evidence type="ECO:0000256" key="4">
    <source>
        <dbReference type="ARBA" id="ARBA00006873"/>
    </source>
</evidence>
<keyword evidence="26" id="KW-1185">Reference proteome</keyword>
<feature type="binding site" evidence="20">
    <location>
        <position position="612"/>
    </location>
    <ligand>
        <name>Ca(2+)</name>
        <dbReference type="ChEBI" id="CHEBI:29108"/>
        <label>1</label>
    </ligand>
</feature>
<dbReference type="PROSITE" id="PS00435">
    <property type="entry name" value="PEROXIDASE_1"/>
    <property type="match status" value="1"/>
</dbReference>
<keyword evidence="10" id="KW-0560">Oxidoreductase</keyword>
<evidence type="ECO:0000256" key="7">
    <source>
        <dbReference type="ARBA" id="ARBA00022617"/>
    </source>
</evidence>
<dbReference type="PANTHER" id="PTHR31517">
    <property type="match status" value="1"/>
</dbReference>
<dbReference type="InterPro" id="IPR010255">
    <property type="entry name" value="Haem_peroxidase_sf"/>
</dbReference>
<dbReference type="FunFam" id="2.170.150.80:FF:000002">
    <property type="entry name" value="Nac domain-containing protein 86"/>
    <property type="match status" value="1"/>
</dbReference>
<evidence type="ECO:0000313" key="26">
    <source>
        <dbReference type="Proteomes" id="UP000326396"/>
    </source>
</evidence>
<evidence type="ECO:0000256" key="3">
    <source>
        <dbReference type="ARBA" id="ARBA00004123"/>
    </source>
</evidence>
<feature type="binding site" evidence="20">
    <location>
        <position position="594"/>
    </location>
    <ligand>
        <name>Ca(2+)</name>
        <dbReference type="ChEBI" id="CHEBI:29108"/>
        <label>1</label>
    </ligand>
</feature>
<comment type="caution">
    <text evidence="25">The sequence shown here is derived from an EMBL/GenBank/DDBJ whole genome shotgun (WGS) entry which is preliminary data.</text>
</comment>
<evidence type="ECO:0000256" key="9">
    <source>
        <dbReference type="ARBA" id="ARBA00022837"/>
    </source>
</evidence>
<evidence type="ECO:0000313" key="25">
    <source>
        <dbReference type="EMBL" id="KAD4584234.1"/>
    </source>
</evidence>
<feature type="binding site" description="axial binding residue" evidence="20">
    <location>
        <position position="716"/>
    </location>
    <ligand>
        <name>heme b</name>
        <dbReference type="ChEBI" id="CHEBI:60344"/>
    </ligand>
    <ligandPart>
        <name>Fe</name>
        <dbReference type="ChEBI" id="CHEBI:18248"/>
    </ligandPart>
</feature>
<evidence type="ECO:0000256" key="2">
    <source>
        <dbReference type="ARBA" id="ARBA00002322"/>
    </source>
</evidence>
<evidence type="ECO:0000256" key="13">
    <source>
        <dbReference type="ARBA" id="ARBA00023125"/>
    </source>
</evidence>
<dbReference type="EC" id="1.11.1.7" evidence="5"/>
<dbReference type="GO" id="GO:0140825">
    <property type="term" value="F:lactoperoxidase activity"/>
    <property type="evidence" value="ECO:0007669"/>
    <property type="project" value="UniProtKB-EC"/>
</dbReference>
<evidence type="ECO:0000256" key="1">
    <source>
        <dbReference type="ARBA" id="ARBA00000189"/>
    </source>
</evidence>
<organism evidence="25 26">
    <name type="scientific">Mikania micrantha</name>
    <name type="common">bitter vine</name>
    <dbReference type="NCBI Taxonomy" id="192012"/>
    <lineage>
        <taxon>Eukaryota</taxon>
        <taxon>Viridiplantae</taxon>
        <taxon>Streptophyta</taxon>
        <taxon>Embryophyta</taxon>
        <taxon>Tracheophyta</taxon>
        <taxon>Spermatophyta</taxon>
        <taxon>Magnoliopsida</taxon>
        <taxon>eudicotyledons</taxon>
        <taxon>Gunneridae</taxon>
        <taxon>Pentapetalae</taxon>
        <taxon>asterids</taxon>
        <taxon>campanulids</taxon>
        <taxon>Asterales</taxon>
        <taxon>Asteraceae</taxon>
        <taxon>Asteroideae</taxon>
        <taxon>Heliantheae alliance</taxon>
        <taxon>Eupatorieae</taxon>
        <taxon>Mikania</taxon>
    </lineage>
</organism>
<feature type="binding site" evidence="20">
    <location>
        <position position="600"/>
    </location>
    <ligand>
        <name>Ca(2+)</name>
        <dbReference type="ChEBI" id="CHEBI:29108"/>
        <label>1</label>
    </ligand>
</feature>
<dbReference type="Gene3D" id="1.10.520.10">
    <property type="match status" value="1"/>
</dbReference>
<evidence type="ECO:0000256" key="5">
    <source>
        <dbReference type="ARBA" id="ARBA00012313"/>
    </source>
</evidence>
<evidence type="ECO:0000256" key="22">
    <source>
        <dbReference type="PIRSR" id="PIRSR600823-5"/>
    </source>
</evidence>
<feature type="binding site" evidence="19">
    <location>
        <position position="686"/>
    </location>
    <ligand>
        <name>substrate</name>
    </ligand>
</feature>
<feature type="disulfide bond" evidence="22">
    <location>
        <begin position="645"/>
        <end position="845"/>
    </location>
</feature>
<dbReference type="InterPro" id="IPR002016">
    <property type="entry name" value="Haem_peroxidase"/>
</dbReference>
<dbReference type="PROSITE" id="PS51005">
    <property type="entry name" value="NAC"/>
    <property type="match status" value="1"/>
</dbReference>
<dbReference type="GO" id="GO:0042744">
    <property type="term" value="P:hydrogen peroxide catabolic process"/>
    <property type="evidence" value="ECO:0007669"/>
    <property type="project" value="InterPro"/>
</dbReference>
<dbReference type="InterPro" id="IPR036093">
    <property type="entry name" value="NAC_dom_sf"/>
</dbReference>
<dbReference type="PROSITE" id="PS00436">
    <property type="entry name" value="PEROXIDASE_2"/>
    <property type="match status" value="1"/>
</dbReference>
<dbReference type="GO" id="GO:0046872">
    <property type="term" value="F:metal ion binding"/>
    <property type="evidence" value="ECO:0007669"/>
    <property type="project" value="UniProtKB-KW"/>
</dbReference>
<feature type="site" description="Transition state stabilizer" evidence="21">
    <location>
        <position position="586"/>
    </location>
</feature>
<evidence type="ECO:0000256" key="15">
    <source>
        <dbReference type="ARBA" id="ARBA00023163"/>
    </source>
</evidence>
<evidence type="ECO:0000256" key="19">
    <source>
        <dbReference type="PIRSR" id="PIRSR600823-2"/>
    </source>
</evidence>
<feature type="binding site" evidence="20">
    <location>
        <position position="717"/>
    </location>
    <ligand>
        <name>Ca(2+)</name>
        <dbReference type="ChEBI" id="CHEBI:29108"/>
        <label>2</label>
    </ligand>
</feature>
<dbReference type="PRINTS" id="PR00461">
    <property type="entry name" value="PLPEROXIDASE"/>
</dbReference>
<gene>
    <name evidence="25" type="ORF">E3N88_21835</name>
</gene>
<protein>
    <recommendedName>
        <fullName evidence="5">peroxidase</fullName>
        <ecNumber evidence="5">1.11.1.7</ecNumber>
    </recommendedName>
</protein>
<evidence type="ECO:0000256" key="18">
    <source>
        <dbReference type="PIRSR" id="PIRSR600823-1"/>
    </source>
</evidence>
<keyword evidence="7" id="KW-0349">Heme</keyword>
<comment type="cofactor">
    <cofactor evidence="20">
        <name>Ca(2+)</name>
        <dbReference type="ChEBI" id="CHEBI:29108"/>
    </cofactor>
    <text evidence="20">Binds 2 calcium ions per subunit.</text>
</comment>
<feature type="binding site" evidence="20">
    <location>
        <position position="596"/>
    </location>
    <ligand>
        <name>Ca(2+)</name>
        <dbReference type="ChEBI" id="CHEBI:29108"/>
        <label>1</label>
    </ligand>
</feature>
<dbReference type="PRINTS" id="PR00458">
    <property type="entry name" value="PEROXIDASE"/>
</dbReference>
<feature type="disulfide bond" evidence="22">
    <location>
        <begin position="559"/>
        <end position="639"/>
    </location>
</feature>
<keyword evidence="11 20" id="KW-0408">Iron</keyword>
<sequence length="850" mass="94085">MDVLPVRSLPVGYRFRPTDEELVNHYLRLKINGFDKDVSCIREVDVCKKEPWDLPDLSVIESIDNEWFFFCPKDRKYQNGQRSNRATASGYWKATGKDRTIKTNRGSSVIGKKKTLVFYTGRAPKGERTHWVIHEYCATEKELDGTHPGQSPFVLCRLFKKHDGKDENGESLDCVDADDTSPTSVLKSSVKRVQSESVAPVLTDQQPPSNLILKIEDSDRNNDLLDCQNHDIDITNCQMQGDFDIEEALKRFWDSSPEHFDTDIFSPVNSQMQSELEPEYVGNHGVVNSGNQENGLQDQHGMIEFWNNVLAESEQISIHDSGYNGGSVAQTSTPEVHAKENDYSGESDGEVIQLQCLRRDFTFQPEVFEIGIAQTSTVKEDSCSSTNSNIGLASNSDNNYDTGIKIRSRPAKTVANDANFSAQGTAARRIRLQKKIQMGSITTHSETEHEQKPPVIKEKEIPIASDAASTSDGVDQDFVSHVKPKANFLVRNLVHVPKVLLVLGLLALGDKMLRLGAMVDILEELQMIMVIITEHMLQHLRWFVHSKAQLQIGFYSGSCSAAEFIVKEEVAKAYFEDRGLAAGLVRLHFHDCFVRGCDASVLIDSTPSNKAEKDSPANNPSLRGFDIIDKAKARLEVLCPGVVSCADIIAFAARDSIQITGGLGYDVPSGRRDGRVSQIADTKALPPATSNLAQLTQIFSTHGLTQEEMVTLSGAHTIGRSHCTSFVSRLYSFNSTVNQDPSLNPLYASKLKQECPKDSNNVNLVVPMNPSSPAISDTGYYVDVLNNRGLFTSDQSLLTSSSTANQVHQNAMNPLAWKTKFADAMVKMGRIGVITGQQGEIRSNCRVINK</sequence>
<feature type="domain" description="NAC" evidence="24">
    <location>
        <begin position="9"/>
        <end position="161"/>
    </location>
</feature>
<dbReference type="Proteomes" id="UP000326396">
    <property type="component" value="Linkage Group LG2"/>
</dbReference>
<evidence type="ECO:0000256" key="20">
    <source>
        <dbReference type="PIRSR" id="PIRSR600823-3"/>
    </source>
</evidence>
<dbReference type="GO" id="GO:0005634">
    <property type="term" value="C:nucleus"/>
    <property type="evidence" value="ECO:0007669"/>
    <property type="project" value="UniProtKB-SubCell"/>
</dbReference>
<feature type="disulfide bond" evidence="22">
    <location>
        <begin position="723"/>
        <end position="755"/>
    </location>
</feature>
<dbReference type="Pfam" id="PF02365">
    <property type="entry name" value="NAM"/>
    <property type="match status" value="1"/>
</dbReference>
<evidence type="ECO:0000256" key="16">
    <source>
        <dbReference type="ARBA" id="ARBA00023180"/>
    </source>
</evidence>
<keyword evidence="9 20" id="KW-0106">Calcium</keyword>
<dbReference type="GO" id="GO:0006355">
    <property type="term" value="P:regulation of DNA-templated transcription"/>
    <property type="evidence" value="ECO:0007669"/>
    <property type="project" value="InterPro"/>
</dbReference>
<keyword evidence="16" id="KW-0325">Glycoprotein</keyword>
<dbReference type="Pfam" id="PF00141">
    <property type="entry name" value="peroxidase"/>
    <property type="match status" value="1"/>
</dbReference>
<evidence type="ECO:0000256" key="12">
    <source>
        <dbReference type="ARBA" id="ARBA00023015"/>
    </source>
</evidence>
<dbReference type="InterPro" id="IPR003441">
    <property type="entry name" value="NAC-dom"/>
</dbReference>
<dbReference type="FunFam" id="1.10.520.10:FF:000001">
    <property type="entry name" value="Peroxidase"/>
    <property type="match status" value="1"/>
</dbReference>
<feature type="active site" description="Proton acceptor" evidence="18">
    <location>
        <position position="590"/>
    </location>
</feature>
<feature type="domain" description="Plant heme peroxidase family profile" evidence="23">
    <location>
        <begin position="549"/>
        <end position="849"/>
    </location>
</feature>
<evidence type="ECO:0000259" key="23">
    <source>
        <dbReference type="PROSITE" id="PS50873"/>
    </source>
</evidence>
<dbReference type="OrthoDB" id="737278at2759"/>
<dbReference type="InterPro" id="IPR000823">
    <property type="entry name" value="Peroxidase_pln"/>
</dbReference>
<keyword evidence="13" id="KW-0238">DNA-binding</keyword>
<dbReference type="AlphaFoldDB" id="A0A5N6N937"/>
<proteinExistence type="inferred from homology"/>
<evidence type="ECO:0000256" key="21">
    <source>
        <dbReference type="PIRSR" id="PIRSR600823-4"/>
    </source>
</evidence>
<keyword evidence="8 20" id="KW-0479">Metal-binding</keyword>
<comment type="subcellular location">
    <subcellularLocation>
        <location evidence="3">Nucleus</location>
    </subcellularLocation>
</comment>
<dbReference type="InterPro" id="IPR033905">
    <property type="entry name" value="Secretory_peroxidase"/>
</dbReference>
<dbReference type="GO" id="GO:0006979">
    <property type="term" value="P:response to oxidative stress"/>
    <property type="evidence" value="ECO:0007669"/>
    <property type="project" value="InterPro"/>
</dbReference>
<dbReference type="Gene3D" id="2.170.150.80">
    <property type="entry name" value="NAC domain"/>
    <property type="match status" value="1"/>
</dbReference>
<dbReference type="Gene3D" id="1.10.420.10">
    <property type="entry name" value="Peroxidase, domain 2"/>
    <property type="match status" value="1"/>
</dbReference>
<evidence type="ECO:0000256" key="8">
    <source>
        <dbReference type="ARBA" id="ARBA00022723"/>
    </source>
</evidence>
<keyword evidence="12" id="KW-0805">Transcription regulation</keyword>
<evidence type="ECO:0000256" key="10">
    <source>
        <dbReference type="ARBA" id="ARBA00023002"/>
    </source>
</evidence>
<evidence type="ECO:0000256" key="14">
    <source>
        <dbReference type="ARBA" id="ARBA00023157"/>
    </source>
</evidence>
<comment type="cofactor">
    <cofactor evidence="20">
        <name>heme b</name>
        <dbReference type="ChEBI" id="CHEBI:60344"/>
    </cofactor>
    <text evidence="20">Binds 1 heme b (iron(II)-protoporphyrin IX) group per subunit.</text>
</comment>
<dbReference type="PROSITE" id="PS50873">
    <property type="entry name" value="PEROXIDASE_4"/>
    <property type="match status" value="1"/>
</dbReference>
<dbReference type="SUPFAM" id="SSF48113">
    <property type="entry name" value="Heme-dependent peroxidases"/>
    <property type="match status" value="1"/>
</dbReference>
<evidence type="ECO:0000259" key="24">
    <source>
        <dbReference type="PROSITE" id="PS51005"/>
    </source>
</evidence>
<dbReference type="PANTHER" id="PTHR31517:SF84">
    <property type="entry name" value="PEROXIDASE"/>
    <property type="match status" value="1"/>
</dbReference>
<feature type="binding site" evidence="20">
    <location>
        <position position="591"/>
    </location>
    <ligand>
        <name>Ca(2+)</name>
        <dbReference type="ChEBI" id="CHEBI:29108"/>
        <label>1</label>
    </ligand>
</feature>
<reference evidence="25 26" key="1">
    <citation type="submission" date="2019-05" db="EMBL/GenBank/DDBJ databases">
        <title>Mikania micrantha, genome provides insights into the molecular mechanism of rapid growth.</title>
        <authorList>
            <person name="Liu B."/>
        </authorList>
    </citation>
    <scope>NUCLEOTIDE SEQUENCE [LARGE SCALE GENOMIC DNA]</scope>
    <source>
        <strain evidence="25">NLD-2019</strain>
        <tissue evidence="25">Leaf</tissue>
    </source>
</reference>
<dbReference type="InterPro" id="IPR019793">
    <property type="entry name" value="Peroxidases_heam-ligand_BS"/>
</dbReference>